<dbReference type="InterPro" id="IPR010400">
    <property type="entry name" value="PITH_dom"/>
</dbReference>
<sequence>MAHHGHGHSHGCGGHGHGGDDHDHDHDSPEIGVQYNLYMKIDKDRVECLNETVEGSGKQVFKPWNERLDKSKYVDSDADEELLFNIPFTGLVKLKGVIIIGGEDESHPDRMKLFKNRDAMTFDDVHVEADQEFELQPDPNGVVEYNTKVVRFSGVHNLSIYFPGNFGADNTRVYYIGLRGEYTEMQRQEVMICNYELAPNPADHKTDVFDPAQHSVY</sequence>
<comment type="similarity">
    <text evidence="1">Belongs to the PITHD1 family.</text>
</comment>
<proteinExistence type="inferred from homology"/>
<gene>
    <name evidence="6" type="primary">LOC118404025</name>
</gene>
<dbReference type="Pfam" id="PF06201">
    <property type="entry name" value="PITH"/>
    <property type="match status" value="1"/>
</dbReference>
<evidence type="ECO:0000256" key="3">
    <source>
        <dbReference type="SAM" id="MobiDB-lite"/>
    </source>
</evidence>
<dbReference type="SUPFAM" id="SSF49785">
    <property type="entry name" value="Galactose-binding domain-like"/>
    <property type="match status" value="1"/>
</dbReference>
<evidence type="ECO:0000313" key="6">
    <source>
        <dbReference type="RefSeq" id="XP_035658845.1"/>
    </source>
</evidence>
<dbReference type="GO" id="GO:0080090">
    <property type="term" value="P:regulation of primary metabolic process"/>
    <property type="evidence" value="ECO:0007669"/>
    <property type="project" value="UniProtKB-ARBA"/>
</dbReference>
<dbReference type="GO" id="GO:0060255">
    <property type="term" value="P:regulation of macromolecule metabolic process"/>
    <property type="evidence" value="ECO:0007669"/>
    <property type="project" value="UniProtKB-ARBA"/>
</dbReference>
<dbReference type="Proteomes" id="UP000001554">
    <property type="component" value="Chromosome 2"/>
</dbReference>
<dbReference type="RefSeq" id="XP_035658845.1">
    <property type="nucleotide sequence ID" value="XM_035802952.1"/>
</dbReference>
<dbReference type="GeneID" id="118404025"/>
<dbReference type="OMA" id="RLVFKPW"/>
<name>A0A9J7HIF3_BRAFL</name>
<dbReference type="GO" id="GO:0045654">
    <property type="term" value="P:positive regulation of megakaryocyte differentiation"/>
    <property type="evidence" value="ECO:0007669"/>
    <property type="project" value="UniProtKB-ARBA"/>
</dbReference>
<dbReference type="InterPro" id="IPR008979">
    <property type="entry name" value="Galactose-bd-like_sf"/>
</dbReference>
<protein>
    <recommendedName>
        <fullName evidence="2">PITH domain-containing protein 1</fullName>
    </recommendedName>
</protein>
<dbReference type="PANTHER" id="PTHR12175">
    <property type="entry name" value="AD039 HT014 THIOREDOXIN FAMILY TRP26"/>
    <property type="match status" value="1"/>
</dbReference>
<dbReference type="FunFam" id="2.60.120.470:FF:000002">
    <property type="entry name" value="PITH domain-containing protein 1"/>
    <property type="match status" value="1"/>
</dbReference>
<reference evidence="5" key="1">
    <citation type="journal article" date="2020" name="Nat. Ecol. Evol.">
        <title>Deeply conserved synteny resolves early events in vertebrate evolution.</title>
        <authorList>
            <person name="Simakov O."/>
            <person name="Marletaz F."/>
            <person name="Yue J.X."/>
            <person name="O'Connell B."/>
            <person name="Jenkins J."/>
            <person name="Brandt A."/>
            <person name="Calef R."/>
            <person name="Tung C.H."/>
            <person name="Huang T.K."/>
            <person name="Schmutz J."/>
            <person name="Satoh N."/>
            <person name="Yu J.K."/>
            <person name="Putnam N.H."/>
            <person name="Green R.E."/>
            <person name="Rokhsar D.S."/>
        </authorList>
    </citation>
    <scope>NUCLEOTIDE SEQUENCE [LARGE SCALE GENOMIC DNA]</scope>
    <source>
        <strain evidence="5">S238N-H82</strain>
    </source>
</reference>
<feature type="region of interest" description="Disordered" evidence="3">
    <location>
        <begin position="1"/>
        <end position="29"/>
    </location>
</feature>
<dbReference type="Gene3D" id="2.60.120.470">
    <property type="entry name" value="PITH domain"/>
    <property type="match status" value="1"/>
</dbReference>
<feature type="domain" description="PITH" evidence="4">
    <location>
        <begin position="26"/>
        <end position="198"/>
    </location>
</feature>
<evidence type="ECO:0000256" key="2">
    <source>
        <dbReference type="ARBA" id="ARBA00074054"/>
    </source>
</evidence>
<dbReference type="PROSITE" id="PS51532">
    <property type="entry name" value="PITH"/>
    <property type="match status" value="1"/>
</dbReference>
<evidence type="ECO:0000313" key="5">
    <source>
        <dbReference type="Proteomes" id="UP000001554"/>
    </source>
</evidence>
<organism evidence="5 6">
    <name type="scientific">Branchiostoma floridae</name>
    <name type="common">Florida lancelet</name>
    <name type="synonym">Amphioxus</name>
    <dbReference type="NCBI Taxonomy" id="7739"/>
    <lineage>
        <taxon>Eukaryota</taxon>
        <taxon>Metazoa</taxon>
        <taxon>Chordata</taxon>
        <taxon>Cephalochordata</taxon>
        <taxon>Leptocardii</taxon>
        <taxon>Amphioxiformes</taxon>
        <taxon>Branchiostomatidae</taxon>
        <taxon>Branchiostoma</taxon>
    </lineage>
</organism>
<feature type="compositionally biased region" description="Basic and acidic residues" evidence="3">
    <location>
        <begin position="17"/>
        <end position="29"/>
    </location>
</feature>
<reference evidence="6" key="2">
    <citation type="submission" date="2025-08" db="UniProtKB">
        <authorList>
            <consortium name="RefSeq"/>
        </authorList>
    </citation>
    <scope>IDENTIFICATION</scope>
    <source>
        <strain evidence="6">S238N-H82</strain>
        <tissue evidence="6">Testes</tissue>
    </source>
</reference>
<dbReference type="InterPro" id="IPR045099">
    <property type="entry name" value="PITH1-like"/>
</dbReference>
<dbReference type="InterPro" id="IPR037047">
    <property type="entry name" value="PITH_dom_sf"/>
</dbReference>
<keyword evidence="5" id="KW-1185">Reference proteome</keyword>
<accession>A0A9J7HIF3</accession>
<evidence type="ECO:0000259" key="4">
    <source>
        <dbReference type="PROSITE" id="PS51532"/>
    </source>
</evidence>
<dbReference type="GO" id="GO:0005737">
    <property type="term" value="C:cytoplasm"/>
    <property type="evidence" value="ECO:0007669"/>
    <property type="project" value="UniProtKB-ARBA"/>
</dbReference>
<dbReference type="PANTHER" id="PTHR12175:SF1">
    <property type="entry name" value="PITH DOMAIN-CONTAINING PROTEIN 1"/>
    <property type="match status" value="1"/>
</dbReference>
<dbReference type="KEGG" id="bfo:118404025"/>
<dbReference type="GO" id="GO:0005634">
    <property type="term" value="C:nucleus"/>
    <property type="evidence" value="ECO:0000318"/>
    <property type="project" value="GO_Central"/>
</dbReference>
<dbReference type="AlphaFoldDB" id="A0A9J7HIF3"/>
<dbReference type="OrthoDB" id="2635at2759"/>
<evidence type="ECO:0000256" key="1">
    <source>
        <dbReference type="ARBA" id="ARBA00025788"/>
    </source>
</evidence>